<evidence type="ECO:0000256" key="1">
    <source>
        <dbReference type="SAM" id="MobiDB-lite"/>
    </source>
</evidence>
<feature type="compositionally biased region" description="Low complexity" evidence="1">
    <location>
        <begin position="133"/>
        <end position="143"/>
    </location>
</feature>
<evidence type="ECO:0000313" key="2">
    <source>
        <dbReference type="EMBL" id="HJF51192.1"/>
    </source>
</evidence>
<gene>
    <name evidence="2" type="ORF">K8W24_15630</name>
</gene>
<dbReference type="AlphaFoldDB" id="A0A921GRM8"/>
<feature type="non-terminal residue" evidence="2">
    <location>
        <position position="1"/>
    </location>
</feature>
<name>A0A921GRM8_9MICO</name>
<comment type="caution">
    <text evidence="2">The sequence shown here is derived from an EMBL/GenBank/DDBJ whole genome shotgun (WGS) entry which is preliminary data.</text>
</comment>
<evidence type="ECO:0000313" key="3">
    <source>
        <dbReference type="Proteomes" id="UP000775129"/>
    </source>
</evidence>
<feature type="region of interest" description="Disordered" evidence="1">
    <location>
        <begin position="87"/>
        <end position="143"/>
    </location>
</feature>
<feature type="compositionally biased region" description="Gly residues" evidence="1">
    <location>
        <begin position="123"/>
        <end position="132"/>
    </location>
</feature>
<reference evidence="2" key="2">
    <citation type="submission" date="2021-09" db="EMBL/GenBank/DDBJ databases">
        <authorList>
            <person name="Gilroy R."/>
        </authorList>
    </citation>
    <scope>NUCLEOTIDE SEQUENCE</scope>
    <source>
        <strain evidence="2">1647</strain>
    </source>
</reference>
<dbReference type="EMBL" id="DYWO01000468">
    <property type="protein sequence ID" value="HJF51192.1"/>
    <property type="molecule type" value="Genomic_DNA"/>
</dbReference>
<accession>A0A921GRM8</accession>
<organism evidence="2 3">
    <name type="scientific">Brachybacterium paraconglomeratum</name>
    <dbReference type="NCBI Taxonomy" id="173362"/>
    <lineage>
        <taxon>Bacteria</taxon>
        <taxon>Bacillati</taxon>
        <taxon>Actinomycetota</taxon>
        <taxon>Actinomycetes</taxon>
        <taxon>Micrococcales</taxon>
        <taxon>Dermabacteraceae</taxon>
        <taxon>Brachybacterium</taxon>
    </lineage>
</organism>
<feature type="compositionally biased region" description="Polar residues" evidence="1">
    <location>
        <begin position="1"/>
        <end position="16"/>
    </location>
</feature>
<feature type="region of interest" description="Disordered" evidence="1">
    <location>
        <begin position="1"/>
        <end position="22"/>
    </location>
</feature>
<reference evidence="2" key="1">
    <citation type="journal article" date="2021" name="PeerJ">
        <title>Extensive microbial diversity within the chicken gut microbiome revealed by metagenomics and culture.</title>
        <authorList>
            <person name="Gilroy R."/>
            <person name="Ravi A."/>
            <person name="Getino M."/>
            <person name="Pursley I."/>
            <person name="Horton D.L."/>
            <person name="Alikhan N.F."/>
            <person name="Baker D."/>
            <person name="Gharbi K."/>
            <person name="Hall N."/>
            <person name="Watson M."/>
            <person name="Adriaenssens E.M."/>
            <person name="Foster-Nyarko E."/>
            <person name="Jarju S."/>
            <person name="Secka A."/>
            <person name="Antonio M."/>
            <person name="Oren A."/>
            <person name="Chaudhuri R.R."/>
            <person name="La Ragione R."/>
            <person name="Hildebrand F."/>
            <person name="Pallen M.J."/>
        </authorList>
    </citation>
    <scope>NUCLEOTIDE SEQUENCE</scope>
    <source>
        <strain evidence="2">1647</strain>
    </source>
</reference>
<dbReference type="Proteomes" id="UP000775129">
    <property type="component" value="Unassembled WGS sequence"/>
</dbReference>
<protein>
    <submittedName>
        <fullName evidence="2">Uncharacterized protein</fullName>
    </submittedName>
</protein>
<sequence length="143" mass="14549">KGDESSPYSVVHTSSDGDPVYELRYPRDGSAPPTSYNEMYGNAPYTFGEDQMINVQLTEAEMDQLIENRGKGETPEEVLNAYATEGAEGARRMAEDYSGTGPGQGGAAPGEVTAPGAGVNPAQGGGGGGTGSPGSTRATPSAS</sequence>
<proteinExistence type="predicted"/>